<evidence type="ECO:0000256" key="1">
    <source>
        <dbReference type="ARBA" id="ARBA00004141"/>
    </source>
</evidence>
<evidence type="ECO:0000256" key="6">
    <source>
        <dbReference type="SAM" id="Phobius"/>
    </source>
</evidence>
<dbReference type="SUPFAM" id="SSF160240">
    <property type="entry name" value="Cation efflux protein cytoplasmic domain-like"/>
    <property type="match status" value="1"/>
</dbReference>
<keyword evidence="5 6" id="KW-0472">Membrane</keyword>
<dbReference type="InterPro" id="IPR036837">
    <property type="entry name" value="Cation_efflux_CTD_sf"/>
</dbReference>
<keyword evidence="4 6" id="KW-1133">Transmembrane helix</keyword>
<dbReference type="OrthoDB" id="9806522at2"/>
<protein>
    <submittedName>
        <fullName evidence="8">Cation transporter</fullName>
    </submittedName>
</protein>
<feature type="transmembrane region" description="Helical" evidence="6">
    <location>
        <begin position="116"/>
        <end position="134"/>
    </location>
</feature>
<dbReference type="InterPro" id="IPR058533">
    <property type="entry name" value="Cation_efflux_TM"/>
</dbReference>
<dbReference type="GO" id="GO:0016020">
    <property type="term" value="C:membrane"/>
    <property type="evidence" value="ECO:0007669"/>
    <property type="project" value="UniProtKB-SubCell"/>
</dbReference>
<keyword evidence="9" id="KW-1185">Reference proteome</keyword>
<dbReference type="EMBL" id="CP031417">
    <property type="protein sequence ID" value="AXK83464.1"/>
    <property type="molecule type" value="Genomic_DNA"/>
</dbReference>
<dbReference type="Gene3D" id="3.30.70.1350">
    <property type="entry name" value="Cation efflux protein, cytoplasmic domain"/>
    <property type="match status" value="1"/>
</dbReference>
<dbReference type="GO" id="GO:0006829">
    <property type="term" value="P:zinc ion transport"/>
    <property type="evidence" value="ECO:0007669"/>
    <property type="project" value="InterPro"/>
</dbReference>
<feature type="transmembrane region" description="Helical" evidence="6">
    <location>
        <begin position="9"/>
        <end position="30"/>
    </location>
</feature>
<name>A0A346A2R7_9HYPH</name>
<feature type="transmembrane region" description="Helical" evidence="6">
    <location>
        <begin position="76"/>
        <end position="96"/>
    </location>
</feature>
<organism evidence="8 9">
    <name type="scientific">Pseudolabrys taiwanensis</name>
    <dbReference type="NCBI Taxonomy" id="331696"/>
    <lineage>
        <taxon>Bacteria</taxon>
        <taxon>Pseudomonadati</taxon>
        <taxon>Pseudomonadota</taxon>
        <taxon>Alphaproteobacteria</taxon>
        <taxon>Hyphomicrobiales</taxon>
        <taxon>Xanthobacteraceae</taxon>
        <taxon>Pseudolabrys</taxon>
    </lineage>
</organism>
<dbReference type="KEGG" id="ptaw:DW352_24815"/>
<reference evidence="8 9" key="1">
    <citation type="submission" date="2018-07" db="EMBL/GenBank/DDBJ databases">
        <authorList>
            <person name="Quirk P.G."/>
            <person name="Krulwich T.A."/>
        </authorList>
    </citation>
    <scope>NUCLEOTIDE SEQUENCE [LARGE SCALE GENOMIC DNA]</scope>
    <source>
        <strain evidence="8 9">CC-BB4</strain>
    </source>
</reference>
<evidence type="ECO:0000256" key="4">
    <source>
        <dbReference type="ARBA" id="ARBA00022989"/>
    </source>
</evidence>
<dbReference type="InterPro" id="IPR002524">
    <property type="entry name" value="Cation_efflux"/>
</dbReference>
<comment type="subcellular location">
    <subcellularLocation>
        <location evidence="1">Membrane</location>
        <topology evidence="1">Multi-pass membrane protein</topology>
    </subcellularLocation>
</comment>
<proteinExistence type="predicted"/>
<evidence type="ECO:0000256" key="2">
    <source>
        <dbReference type="ARBA" id="ARBA00022448"/>
    </source>
</evidence>
<evidence type="ECO:0000256" key="3">
    <source>
        <dbReference type="ARBA" id="ARBA00022692"/>
    </source>
</evidence>
<evidence type="ECO:0000259" key="7">
    <source>
        <dbReference type="Pfam" id="PF01545"/>
    </source>
</evidence>
<dbReference type="AlphaFoldDB" id="A0A346A2R7"/>
<gene>
    <name evidence="8" type="ORF">DW352_24815</name>
</gene>
<dbReference type="Proteomes" id="UP000254889">
    <property type="component" value="Chromosome"/>
</dbReference>
<evidence type="ECO:0000313" key="9">
    <source>
        <dbReference type="Proteomes" id="UP000254889"/>
    </source>
</evidence>
<evidence type="ECO:0000313" key="8">
    <source>
        <dbReference type="EMBL" id="AXK83464.1"/>
    </source>
</evidence>
<dbReference type="PANTHER" id="PTHR13414">
    <property type="entry name" value="HUEL-CATION TRANSPORTER"/>
    <property type="match status" value="1"/>
</dbReference>
<accession>A0A346A2R7</accession>
<evidence type="ECO:0000256" key="5">
    <source>
        <dbReference type="ARBA" id="ARBA00023136"/>
    </source>
</evidence>
<dbReference type="SUPFAM" id="SSF161111">
    <property type="entry name" value="Cation efflux protein transmembrane domain-like"/>
    <property type="match status" value="1"/>
</dbReference>
<dbReference type="NCBIfam" id="TIGR01297">
    <property type="entry name" value="CDF"/>
    <property type="match status" value="1"/>
</dbReference>
<keyword evidence="2" id="KW-0813">Transport</keyword>
<dbReference type="RefSeq" id="WP_115693843.1">
    <property type="nucleotide sequence ID" value="NZ_CP031417.1"/>
</dbReference>
<dbReference type="PANTHER" id="PTHR13414:SF9">
    <property type="entry name" value="PROTON-COUPLED ZINC ANTIPORTER SLC30A9, MITOCHONDRIAL"/>
    <property type="match status" value="1"/>
</dbReference>
<dbReference type="Gene3D" id="1.20.1510.10">
    <property type="entry name" value="Cation efflux protein transmembrane domain"/>
    <property type="match status" value="1"/>
</dbReference>
<feature type="domain" description="Cation efflux protein transmembrane" evidence="7">
    <location>
        <begin position="11"/>
        <end position="217"/>
    </location>
</feature>
<feature type="transmembrane region" description="Helical" evidence="6">
    <location>
        <begin position="159"/>
        <end position="181"/>
    </location>
</feature>
<keyword evidence="3 6" id="KW-0812">Transmembrane</keyword>
<dbReference type="Pfam" id="PF01545">
    <property type="entry name" value="Cation_efflux"/>
    <property type="match status" value="1"/>
</dbReference>
<feature type="transmembrane region" description="Helical" evidence="6">
    <location>
        <begin position="193"/>
        <end position="210"/>
    </location>
</feature>
<sequence length="334" mass="36322">MAAKHSKTVVYAAFAGNLLVTLTKFVAAWWTGSSAMLSEAIHSVVDTGNQLLLLYGLHRADLPPDEQHPLGYGRELYFWSFVVALIIFTAGAGVAFYEGVQHIANPHKIVDPHVSYIVLGLSALFEGATWWIALRQFSKMKGDVGYFEAVRRSKDPPTFIVLFEDSAALIGLAIAFIGTFAAQTFDMPVLDGVASIGISILLGGIALVLARESKGLLIGEPASRRVSEAVYAIARGAPGVERVRIIFTVHLAPDQIVVALALEFNDALTTPEIETTIDTLERRIHEAQPDVVAVFVRPQPVEPQMPSVGRFLRRRKILGDLSGLKRGSEAPPDR</sequence>
<dbReference type="GO" id="GO:0008324">
    <property type="term" value="F:monoatomic cation transmembrane transporter activity"/>
    <property type="evidence" value="ECO:0007669"/>
    <property type="project" value="InterPro"/>
</dbReference>
<dbReference type="InterPro" id="IPR040177">
    <property type="entry name" value="SLC30A9"/>
</dbReference>
<dbReference type="InterPro" id="IPR027469">
    <property type="entry name" value="Cation_efflux_TMD_sf"/>
</dbReference>